<dbReference type="PANTHER" id="PTHR30625:SF15">
    <property type="entry name" value="BIOPOLYMER TRANSPORT PROTEIN EXBB"/>
    <property type="match status" value="1"/>
</dbReference>
<comment type="similarity">
    <text evidence="8">Belongs to the exbB/tolQ family.</text>
</comment>
<evidence type="ECO:0000256" key="5">
    <source>
        <dbReference type="ARBA" id="ARBA00022927"/>
    </source>
</evidence>
<protein>
    <submittedName>
        <fullName evidence="11">Biopolymer transport protein ExbB</fullName>
    </submittedName>
</protein>
<keyword evidence="3" id="KW-1003">Cell membrane</keyword>
<feature type="transmembrane region" description="Helical" evidence="9">
    <location>
        <begin position="12"/>
        <end position="30"/>
    </location>
</feature>
<proteinExistence type="inferred from homology"/>
<evidence type="ECO:0000256" key="7">
    <source>
        <dbReference type="ARBA" id="ARBA00023136"/>
    </source>
</evidence>
<organism evidence="11 12">
    <name type="scientific">Hydrogenothermus marinus</name>
    <dbReference type="NCBI Taxonomy" id="133270"/>
    <lineage>
        <taxon>Bacteria</taxon>
        <taxon>Pseudomonadati</taxon>
        <taxon>Aquificota</taxon>
        <taxon>Aquificia</taxon>
        <taxon>Aquificales</taxon>
        <taxon>Hydrogenothermaceae</taxon>
        <taxon>Hydrogenothermus</taxon>
    </lineage>
</organism>
<evidence type="ECO:0000256" key="2">
    <source>
        <dbReference type="ARBA" id="ARBA00022448"/>
    </source>
</evidence>
<dbReference type="InterPro" id="IPR002898">
    <property type="entry name" value="MotA_ExbB_proton_chnl"/>
</dbReference>
<keyword evidence="7 9" id="KW-0472">Membrane</keyword>
<dbReference type="AlphaFoldDB" id="A0A3M0BJ99"/>
<dbReference type="OrthoDB" id="4045at2"/>
<accession>A0A3M0BJ99</accession>
<comment type="subcellular location">
    <subcellularLocation>
        <location evidence="1">Cell membrane</location>
        <topology evidence="1">Multi-pass membrane protein</topology>
    </subcellularLocation>
    <subcellularLocation>
        <location evidence="8">Membrane</location>
        <topology evidence="8">Multi-pass membrane protein</topology>
    </subcellularLocation>
</comment>
<feature type="domain" description="MotA/TolQ/ExbB proton channel" evidence="10">
    <location>
        <begin position="77"/>
        <end position="193"/>
    </location>
</feature>
<keyword evidence="4 9" id="KW-0812">Transmembrane</keyword>
<dbReference type="Proteomes" id="UP000280842">
    <property type="component" value="Unassembled WGS sequence"/>
</dbReference>
<name>A0A3M0BJ99_9AQUI</name>
<dbReference type="PANTHER" id="PTHR30625">
    <property type="entry name" value="PROTEIN TOLQ"/>
    <property type="match status" value="1"/>
</dbReference>
<gene>
    <name evidence="11" type="ORF">CLV39_0939</name>
</gene>
<evidence type="ECO:0000256" key="9">
    <source>
        <dbReference type="SAM" id="Phobius"/>
    </source>
</evidence>
<dbReference type="Pfam" id="PF01618">
    <property type="entry name" value="MotA_ExbB"/>
    <property type="match status" value="1"/>
</dbReference>
<dbReference type="RefSeq" id="WP_121923065.1">
    <property type="nucleotide sequence ID" value="NZ_REFO01000011.1"/>
</dbReference>
<keyword evidence="2 8" id="KW-0813">Transport</keyword>
<dbReference type="GO" id="GO:0005886">
    <property type="term" value="C:plasma membrane"/>
    <property type="evidence" value="ECO:0007669"/>
    <property type="project" value="UniProtKB-SubCell"/>
</dbReference>
<evidence type="ECO:0000256" key="8">
    <source>
        <dbReference type="RuleBase" id="RU004057"/>
    </source>
</evidence>
<dbReference type="EMBL" id="REFO01000011">
    <property type="protein sequence ID" value="RMA97281.1"/>
    <property type="molecule type" value="Genomic_DNA"/>
</dbReference>
<evidence type="ECO:0000256" key="3">
    <source>
        <dbReference type="ARBA" id="ARBA00022475"/>
    </source>
</evidence>
<feature type="transmembrane region" description="Helical" evidence="9">
    <location>
        <begin position="159"/>
        <end position="181"/>
    </location>
</feature>
<keyword evidence="12" id="KW-1185">Reference proteome</keyword>
<evidence type="ECO:0000256" key="6">
    <source>
        <dbReference type="ARBA" id="ARBA00022989"/>
    </source>
</evidence>
<dbReference type="GO" id="GO:0017038">
    <property type="term" value="P:protein import"/>
    <property type="evidence" value="ECO:0007669"/>
    <property type="project" value="TreeGrafter"/>
</dbReference>
<evidence type="ECO:0000313" key="12">
    <source>
        <dbReference type="Proteomes" id="UP000280842"/>
    </source>
</evidence>
<keyword evidence="6 9" id="KW-1133">Transmembrane helix</keyword>
<feature type="transmembrane region" description="Helical" evidence="9">
    <location>
        <begin position="112"/>
        <end position="139"/>
    </location>
</feature>
<comment type="caution">
    <text evidence="11">The sequence shown here is derived from an EMBL/GenBank/DDBJ whole genome shotgun (WGS) entry which is preliminary data.</text>
</comment>
<keyword evidence="5 8" id="KW-0653">Protein transport</keyword>
<dbReference type="InterPro" id="IPR050790">
    <property type="entry name" value="ExbB/TolQ_transport"/>
</dbReference>
<sequence>MEYIINIFQKGGIFMYPLLFLGILSIAFIIERFYSLRLKKIIPIDIIKDILDFIQERKIEEARTVAKTYKSVATNIIFEILNAYLKGRKNPEDLKIIAEEVAKIEIPKIEGYVNAIGAIAAIAPLLGFLGTVTGMIQVFEALSVSGLENPQVLSSGISQALLTTAFGLTIAIPSLAAYWYFRSKVNFLITQLENIALETIYELSYEEK</sequence>
<evidence type="ECO:0000256" key="4">
    <source>
        <dbReference type="ARBA" id="ARBA00022692"/>
    </source>
</evidence>
<evidence type="ECO:0000256" key="1">
    <source>
        <dbReference type="ARBA" id="ARBA00004651"/>
    </source>
</evidence>
<evidence type="ECO:0000259" key="10">
    <source>
        <dbReference type="Pfam" id="PF01618"/>
    </source>
</evidence>
<evidence type="ECO:0000313" key="11">
    <source>
        <dbReference type="EMBL" id="RMA97281.1"/>
    </source>
</evidence>
<reference evidence="11 12" key="1">
    <citation type="submission" date="2018-10" db="EMBL/GenBank/DDBJ databases">
        <title>Genomic Encyclopedia of Archaeal and Bacterial Type Strains, Phase II (KMG-II): from individual species to whole genera.</title>
        <authorList>
            <person name="Goeker M."/>
        </authorList>
    </citation>
    <scope>NUCLEOTIDE SEQUENCE [LARGE SCALE GENOMIC DNA]</scope>
    <source>
        <strain evidence="11 12">VM1</strain>
    </source>
</reference>